<dbReference type="KEGG" id="fsn:GS03_01387"/>
<evidence type="ECO:0000313" key="2">
    <source>
        <dbReference type="EMBL" id="QBZ97889.1"/>
    </source>
</evidence>
<dbReference type="OrthoDB" id="9812600at2"/>
<accession>A0A4P7PSR2</accession>
<evidence type="ECO:0000259" key="1">
    <source>
        <dbReference type="Pfam" id="PF05050"/>
    </source>
</evidence>
<dbReference type="EMBL" id="CP038810">
    <property type="protein sequence ID" value="QBZ97889.1"/>
    <property type="molecule type" value="Genomic_DNA"/>
</dbReference>
<dbReference type="AlphaFoldDB" id="A0A4P7PSR2"/>
<dbReference type="SUPFAM" id="SSF53335">
    <property type="entry name" value="S-adenosyl-L-methionine-dependent methyltransferases"/>
    <property type="match status" value="1"/>
</dbReference>
<dbReference type="InterPro" id="IPR053188">
    <property type="entry name" value="FkbM_Methyltransferase"/>
</dbReference>
<dbReference type="InterPro" id="IPR006342">
    <property type="entry name" value="FkbM_mtfrase"/>
</dbReference>
<dbReference type="NCBIfam" id="TIGR01444">
    <property type="entry name" value="fkbM_fam"/>
    <property type="match status" value="1"/>
</dbReference>
<dbReference type="RefSeq" id="WP_136151820.1">
    <property type="nucleotide sequence ID" value="NZ_CP038810.1"/>
</dbReference>
<dbReference type="Pfam" id="PF05050">
    <property type="entry name" value="Methyltransf_21"/>
    <property type="match status" value="1"/>
</dbReference>
<sequence>MKRTIKKIIAKVGFRIVNKNSKDLVQNSQVTLLTNFFQTLKEFGFDPKHIVDVGANHGKWTRNALNFFPDAHYTMVEPQHWLRDSIADVLDSNDKVKLYPYGAGETEGTFNFTVMDSDVSSSFKYSEEEAKANGYKQIQLPIITLNKLLAETKLPTPDIIKIDAEGIDIQVLNGASDYLGKTEIVMVEAGVINKEYDNSFIKTINYMDQKGYTLFDITELNRPFQTKVLWLVELVFVKKGGVIDTKVIEEN</sequence>
<dbReference type="Proteomes" id="UP000296862">
    <property type="component" value="Chromosome"/>
</dbReference>
<protein>
    <recommendedName>
        <fullName evidence="1">Methyltransferase FkbM domain-containing protein</fullName>
    </recommendedName>
</protein>
<feature type="domain" description="Methyltransferase FkbM" evidence="1">
    <location>
        <begin position="52"/>
        <end position="213"/>
    </location>
</feature>
<dbReference type="InterPro" id="IPR029063">
    <property type="entry name" value="SAM-dependent_MTases_sf"/>
</dbReference>
<reference evidence="2 3" key="1">
    <citation type="submission" date="2019-04" db="EMBL/GenBank/DDBJ databases">
        <title>Flavobacterium sp. GS03.</title>
        <authorList>
            <person name="Kim H."/>
        </authorList>
    </citation>
    <scope>NUCLEOTIDE SEQUENCE [LARGE SCALE GENOMIC DNA]</scope>
    <source>
        <strain evidence="2 3">GS03</strain>
    </source>
</reference>
<organism evidence="2 3">
    <name type="scientific">Flavobacterium sangjuense</name>
    <dbReference type="NCBI Taxonomy" id="2518177"/>
    <lineage>
        <taxon>Bacteria</taxon>
        <taxon>Pseudomonadati</taxon>
        <taxon>Bacteroidota</taxon>
        <taxon>Flavobacteriia</taxon>
        <taxon>Flavobacteriales</taxon>
        <taxon>Flavobacteriaceae</taxon>
        <taxon>Flavobacterium</taxon>
    </lineage>
</organism>
<dbReference type="Gene3D" id="3.40.50.150">
    <property type="entry name" value="Vaccinia Virus protein VP39"/>
    <property type="match status" value="1"/>
</dbReference>
<dbReference type="PANTHER" id="PTHR36973:SF4">
    <property type="entry name" value="NODULATION PROTEIN"/>
    <property type="match status" value="1"/>
</dbReference>
<name>A0A4P7PSR2_9FLAO</name>
<proteinExistence type="predicted"/>
<gene>
    <name evidence="2" type="ORF">GS03_01387</name>
</gene>
<evidence type="ECO:0000313" key="3">
    <source>
        <dbReference type="Proteomes" id="UP000296862"/>
    </source>
</evidence>
<dbReference type="PANTHER" id="PTHR36973">
    <property type="entry name" value="SLL1456 PROTEIN-RELATED"/>
    <property type="match status" value="1"/>
</dbReference>
<keyword evidence="3" id="KW-1185">Reference proteome</keyword>